<protein>
    <recommendedName>
        <fullName evidence="3">Antibiotic biosynthesis monooxygenase</fullName>
    </recommendedName>
</protein>
<organism evidence="1 2">
    <name type="scientific">Streptomyces spectabilis</name>
    <dbReference type="NCBI Taxonomy" id="68270"/>
    <lineage>
        <taxon>Bacteria</taxon>
        <taxon>Bacillati</taxon>
        <taxon>Actinomycetota</taxon>
        <taxon>Actinomycetes</taxon>
        <taxon>Kitasatosporales</taxon>
        <taxon>Streptomycetaceae</taxon>
        <taxon>Streptomyces</taxon>
    </lineage>
</organism>
<reference evidence="1 2" key="1">
    <citation type="journal article" date="2019" name="J. Ind. Microbiol. Biotechnol.">
        <title>The complete genomic sequence of Streptomyces spectabilis NRRL-2792 and identification of secondary metabolite biosynthetic gene clusters.</title>
        <authorList>
            <person name="Sinha A."/>
            <person name="Phillips-Salemka S."/>
            <person name="Niraula T.A."/>
            <person name="Short K.A."/>
            <person name="Niraula N.P."/>
        </authorList>
    </citation>
    <scope>NUCLEOTIDE SEQUENCE [LARGE SCALE GENOMIC DNA]</scope>
    <source>
        <strain evidence="1 2">NRRL 2792</strain>
    </source>
</reference>
<sequence>MTYFLDLVHPAAGTALISEWLTGTPERTRAAADAVVEEWAAGEWPRALLSQHVFRATDGTGLLFYAQWTSDEEHLTWARARRGAIVSRVDTLVPGIERPGLHRTRLHRSVVHDGGRPPGALAVTRTAAGAHVAAPGLLAAHIHLTKDGAETFVIEEWSDAAALGTAVRTGGRTSKRYTLHQSLGRC</sequence>
<dbReference type="AlphaFoldDB" id="A0A516R8W9"/>
<proteinExistence type="predicted"/>
<evidence type="ECO:0000313" key="1">
    <source>
        <dbReference type="EMBL" id="QDQ12110.1"/>
    </source>
</evidence>
<evidence type="ECO:0008006" key="3">
    <source>
        <dbReference type="Google" id="ProtNLM"/>
    </source>
</evidence>
<dbReference type="EMBL" id="CP040916">
    <property type="protein sequence ID" value="QDQ12110.1"/>
    <property type="molecule type" value="Genomic_DNA"/>
</dbReference>
<accession>A0A516R8W9</accession>
<evidence type="ECO:0000313" key="2">
    <source>
        <dbReference type="Proteomes" id="UP000316806"/>
    </source>
</evidence>
<dbReference type="Gene3D" id="3.30.70.100">
    <property type="match status" value="2"/>
</dbReference>
<name>A0A516R8W9_STRST</name>
<gene>
    <name evidence="1" type="ORF">FH965_17270</name>
</gene>
<dbReference type="RefSeq" id="WP_144003977.1">
    <property type="nucleotide sequence ID" value="NZ_CP040916.1"/>
</dbReference>
<dbReference type="Proteomes" id="UP000316806">
    <property type="component" value="Chromosome"/>
</dbReference>